<name>A0ABT3YBN7_9HYPH</name>
<keyword evidence="1" id="KW-0029">Amino-acid transport</keyword>
<keyword evidence="1" id="KW-0813">Transport</keyword>
<dbReference type="Proteomes" id="UP001081283">
    <property type="component" value="Unassembled WGS sequence"/>
</dbReference>
<sequence>MQDHVCDGVARPGRVSLKGVARAFLLMACVGLAGCQASNLGDGLGEGSAPSPVSNSTYGNGPVKIAVLLPSDPDMRVKAADIADGARMALDDLGDGQLMLDIRAFRSGSTQAVAEVRAASAAGVKMIIGPATNAEVSRIISGTTPPRPPILALIANNSAGGSNIWPLYGDAIDSALEGVGVAVAAKQKNIVVVHEAGFPAENLLRLREGIRIKGGTTVGFVPYPANGKNLSAAFANATPVFSKANTIVLLGGGEAIGQVIDILAAGEFGKSIATAIATSLIPEEIYKRPSAQGLMVAIPSTASVRVISERFKAKFGRTPSYDAAIGYDAVAVAAGLVRTGGPDSITVANLTSTQGFRAATGLFRFRPDGRIERRMIVHRIEDGSLKVIQEEGSGF</sequence>
<dbReference type="SUPFAM" id="SSF53822">
    <property type="entry name" value="Periplasmic binding protein-like I"/>
    <property type="match status" value="1"/>
</dbReference>
<evidence type="ECO:0000313" key="2">
    <source>
        <dbReference type="EMBL" id="MCY0093294.1"/>
    </source>
</evidence>
<dbReference type="InterPro" id="IPR028082">
    <property type="entry name" value="Peripla_BP_I"/>
</dbReference>
<dbReference type="Gene3D" id="3.40.50.2300">
    <property type="match status" value="2"/>
</dbReference>
<proteinExistence type="predicted"/>
<reference evidence="2" key="1">
    <citation type="submission" date="2022-10" db="EMBL/GenBank/DDBJ databases">
        <title>Hoeflea sp. J2-29, isolated from marine algae.</title>
        <authorList>
            <person name="Kristyanto S."/>
            <person name="Kim J.M."/>
            <person name="Jeon C.O."/>
        </authorList>
    </citation>
    <scope>NUCLEOTIDE SEQUENCE</scope>
    <source>
        <strain evidence="2">J2-29</strain>
    </source>
</reference>
<evidence type="ECO:0008006" key="4">
    <source>
        <dbReference type="Google" id="ProtNLM"/>
    </source>
</evidence>
<keyword evidence="3" id="KW-1185">Reference proteome</keyword>
<dbReference type="EMBL" id="JAOVZQ010000001">
    <property type="protein sequence ID" value="MCY0093294.1"/>
    <property type="molecule type" value="Genomic_DNA"/>
</dbReference>
<organism evidence="2 3">
    <name type="scientific">Hoeflea ulvae</name>
    <dbReference type="NCBI Taxonomy" id="2983764"/>
    <lineage>
        <taxon>Bacteria</taxon>
        <taxon>Pseudomonadati</taxon>
        <taxon>Pseudomonadota</taxon>
        <taxon>Alphaproteobacteria</taxon>
        <taxon>Hyphomicrobiales</taxon>
        <taxon>Rhizobiaceae</taxon>
        <taxon>Hoeflea</taxon>
    </lineage>
</organism>
<accession>A0ABT3YBN7</accession>
<evidence type="ECO:0000313" key="3">
    <source>
        <dbReference type="Proteomes" id="UP001081283"/>
    </source>
</evidence>
<evidence type="ECO:0000256" key="1">
    <source>
        <dbReference type="ARBA" id="ARBA00022970"/>
    </source>
</evidence>
<dbReference type="PANTHER" id="PTHR30483:SF6">
    <property type="entry name" value="PERIPLASMIC BINDING PROTEIN OF ABC TRANSPORTER FOR NATURAL AMINO ACIDS"/>
    <property type="match status" value="1"/>
</dbReference>
<dbReference type="InterPro" id="IPR051010">
    <property type="entry name" value="BCAA_transport"/>
</dbReference>
<gene>
    <name evidence="2" type="ORF">OEG82_04520</name>
</gene>
<protein>
    <recommendedName>
        <fullName evidence="4">Leucine-binding protein domain-containing protein</fullName>
    </recommendedName>
</protein>
<comment type="caution">
    <text evidence="2">The sequence shown here is derived from an EMBL/GenBank/DDBJ whole genome shotgun (WGS) entry which is preliminary data.</text>
</comment>
<dbReference type="PANTHER" id="PTHR30483">
    <property type="entry name" value="LEUCINE-SPECIFIC-BINDING PROTEIN"/>
    <property type="match status" value="1"/>
</dbReference>
<dbReference type="RefSeq" id="WP_267611262.1">
    <property type="nucleotide sequence ID" value="NZ_JAOVZQ010000001.1"/>
</dbReference>